<proteinExistence type="predicted"/>
<sequence length="72" mass="8088">MPTNSVTLNSSDLNANYDKEAQFASTLLISIYLTMFISVLLLFIRIIYVSILRNLNRPVIILPSVVINSSEI</sequence>
<keyword evidence="1" id="KW-1133">Transmembrane helix</keyword>
<feature type="transmembrane region" description="Helical" evidence="1">
    <location>
        <begin position="23"/>
        <end position="48"/>
    </location>
</feature>
<keyword evidence="3" id="KW-1185">Reference proteome</keyword>
<accession>A0A443S6Z6</accession>
<comment type="caution">
    <text evidence="2">The sequence shown here is derived from an EMBL/GenBank/DDBJ whole genome shotgun (WGS) entry which is preliminary data.</text>
</comment>
<evidence type="ECO:0000256" key="1">
    <source>
        <dbReference type="SAM" id="Phobius"/>
    </source>
</evidence>
<evidence type="ECO:0000313" key="3">
    <source>
        <dbReference type="Proteomes" id="UP000288716"/>
    </source>
</evidence>
<gene>
    <name evidence="2" type="ORF">B4U80_03919</name>
</gene>
<organism evidence="2 3">
    <name type="scientific">Leptotrombidium deliense</name>
    <dbReference type="NCBI Taxonomy" id="299467"/>
    <lineage>
        <taxon>Eukaryota</taxon>
        <taxon>Metazoa</taxon>
        <taxon>Ecdysozoa</taxon>
        <taxon>Arthropoda</taxon>
        <taxon>Chelicerata</taxon>
        <taxon>Arachnida</taxon>
        <taxon>Acari</taxon>
        <taxon>Acariformes</taxon>
        <taxon>Trombidiformes</taxon>
        <taxon>Prostigmata</taxon>
        <taxon>Anystina</taxon>
        <taxon>Parasitengona</taxon>
        <taxon>Trombiculoidea</taxon>
        <taxon>Trombiculidae</taxon>
        <taxon>Leptotrombidium</taxon>
    </lineage>
</organism>
<dbReference type="VEuPathDB" id="VectorBase:LDEU008767"/>
<protein>
    <submittedName>
        <fullName evidence="2">Uncharacterized protein</fullName>
    </submittedName>
</protein>
<keyword evidence="1" id="KW-0472">Membrane</keyword>
<dbReference type="Proteomes" id="UP000288716">
    <property type="component" value="Unassembled WGS sequence"/>
</dbReference>
<keyword evidence="1" id="KW-0812">Transmembrane</keyword>
<reference evidence="2 3" key="1">
    <citation type="journal article" date="2018" name="Gigascience">
        <title>Genomes of trombidid mites reveal novel predicted allergens and laterally-transferred genes associated with secondary metabolism.</title>
        <authorList>
            <person name="Dong X."/>
            <person name="Chaisiri K."/>
            <person name="Xia D."/>
            <person name="Armstrong S.D."/>
            <person name="Fang Y."/>
            <person name="Donnelly M.J."/>
            <person name="Kadowaki T."/>
            <person name="McGarry J.W."/>
            <person name="Darby A.C."/>
            <person name="Makepeace B.L."/>
        </authorList>
    </citation>
    <scope>NUCLEOTIDE SEQUENCE [LARGE SCALE GENOMIC DNA]</scope>
    <source>
        <strain evidence="2">UoL-UT</strain>
    </source>
</reference>
<dbReference type="EMBL" id="NCKV01006785">
    <property type="protein sequence ID" value="RWS23273.1"/>
    <property type="molecule type" value="Genomic_DNA"/>
</dbReference>
<evidence type="ECO:0000313" key="2">
    <source>
        <dbReference type="EMBL" id="RWS23273.1"/>
    </source>
</evidence>
<name>A0A443S6Z6_9ACAR</name>
<dbReference type="AlphaFoldDB" id="A0A443S6Z6"/>